<evidence type="ECO:0000256" key="1">
    <source>
        <dbReference type="ARBA" id="ARBA00004651"/>
    </source>
</evidence>
<dbReference type="RefSeq" id="WP_202859033.1">
    <property type="nucleotide sequence ID" value="NZ_JAEUGD010000066.1"/>
</dbReference>
<feature type="transmembrane region" description="Helical" evidence="6">
    <location>
        <begin position="381"/>
        <end position="400"/>
    </location>
</feature>
<dbReference type="AlphaFoldDB" id="A0A937G0F2"/>
<comment type="caution">
    <text evidence="8">The sequence shown here is derived from an EMBL/GenBank/DDBJ whole genome shotgun (WGS) entry which is preliminary data.</text>
</comment>
<name>A0A937G0F2_9BACT</name>
<keyword evidence="2" id="KW-1003">Cell membrane</keyword>
<dbReference type="CDD" id="cd17324">
    <property type="entry name" value="MFS_NepI_like"/>
    <property type="match status" value="1"/>
</dbReference>
<feature type="transmembrane region" description="Helical" evidence="6">
    <location>
        <begin position="251"/>
        <end position="270"/>
    </location>
</feature>
<protein>
    <submittedName>
        <fullName evidence="8">MFS transporter</fullName>
    </submittedName>
</protein>
<feature type="transmembrane region" description="Helical" evidence="6">
    <location>
        <begin position="303"/>
        <end position="321"/>
    </location>
</feature>
<feature type="transmembrane region" description="Helical" evidence="6">
    <location>
        <begin position="45"/>
        <end position="65"/>
    </location>
</feature>
<dbReference type="SUPFAM" id="SSF103473">
    <property type="entry name" value="MFS general substrate transporter"/>
    <property type="match status" value="1"/>
</dbReference>
<dbReference type="Pfam" id="PF07690">
    <property type="entry name" value="MFS_1"/>
    <property type="match status" value="1"/>
</dbReference>
<feature type="transmembrane region" description="Helical" evidence="6">
    <location>
        <begin position="72"/>
        <end position="92"/>
    </location>
</feature>
<dbReference type="GO" id="GO:0005886">
    <property type="term" value="C:plasma membrane"/>
    <property type="evidence" value="ECO:0007669"/>
    <property type="project" value="UniProtKB-SubCell"/>
</dbReference>
<comment type="subcellular location">
    <subcellularLocation>
        <location evidence="1">Cell membrane</location>
        <topology evidence="1">Multi-pass membrane protein</topology>
    </subcellularLocation>
</comment>
<accession>A0A937G0F2</accession>
<feature type="domain" description="Major facilitator superfamily (MFS) profile" evidence="7">
    <location>
        <begin position="7"/>
        <end position="405"/>
    </location>
</feature>
<gene>
    <name evidence="8" type="ORF">JMN32_24600</name>
</gene>
<dbReference type="InterPro" id="IPR036259">
    <property type="entry name" value="MFS_trans_sf"/>
</dbReference>
<dbReference type="EMBL" id="JAEUGD010000066">
    <property type="protein sequence ID" value="MBL6449515.1"/>
    <property type="molecule type" value="Genomic_DNA"/>
</dbReference>
<dbReference type="InterPro" id="IPR011701">
    <property type="entry name" value="MFS"/>
</dbReference>
<keyword evidence="9" id="KW-1185">Reference proteome</keyword>
<keyword evidence="5 6" id="KW-0472">Membrane</keyword>
<organism evidence="8 9">
    <name type="scientific">Fulvivirga marina</name>
    <dbReference type="NCBI Taxonomy" id="2494733"/>
    <lineage>
        <taxon>Bacteria</taxon>
        <taxon>Pseudomonadati</taxon>
        <taxon>Bacteroidota</taxon>
        <taxon>Cytophagia</taxon>
        <taxon>Cytophagales</taxon>
        <taxon>Fulvivirgaceae</taxon>
        <taxon>Fulvivirga</taxon>
    </lineage>
</organism>
<dbReference type="PANTHER" id="PTHR43124">
    <property type="entry name" value="PURINE EFFLUX PUMP PBUE"/>
    <property type="match status" value="1"/>
</dbReference>
<evidence type="ECO:0000256" key="6">
    <source>
        <dbReference type="SAM" id="Phobius"/>
    </source>
</evidence>
<evidence type="ECO:0000313" key="8">
    <source>
        <dbReference type="EMBL" id="MBL6449515.1"/>
    </source>
</evidence>
<evidence type="ECO:0000256" key="5">
    <source>
        <dbReference type="ARBA" id="ARBA00023136"/>
    </source>
</evidence>
<evidence type="ECO:0000256" key="2">
    <source>
        <dbReference type="ARBA" id="ARBA00022475"/>
    </source>
</evidence>
<dbReference type="PROSITE" id="PS50850">
    <property type="entry name" value="MFS"/>
    <property type="match status" value="1"/>
</dbReference>
<dbReference type="InterPro" id="IPR050189">
    <property type="entry name" value="MFS_Efflux_Transporters"/>
</dbReference>
<feature type="transmembrane region" description="Helical" evidence="6">
    <location>
        <begin position="342"/>
        <end position="361"/>
    </location>
</feature>
<evidence type="ECO:0000256" key="3">
    <source>
        <dbReference type="ARBA" id="ARBA00022692"/>
    </source>
</evidence>
<keyword evidence="3 6" id="KW-0812">Transmembrane</keyword>
<proteinExistence type="predicted"/>
<dbReference type="Gene3D" id="1.20.1250.20">
    <property type="entry name" value="MFS general substrate transporter like domains"/>
    <property type="match status" value="1"/>
</dbReference>
<feature type="transmembrane region" description="Helical" evidence="6">
    <location>
        <begin position="131"/>
        <end position="153"/>
    </location>
</feature>
<feature type="transmembrane region" description="Helical" evidence="6">
    <location>
        <begin position="277"/>
        <end position="297"/>
    </location>
</feature>
<evidence type="ECO:0000259" key="7">
    <source>
        <dbReference type="PROSITE" id="PS50850"/>
    </source>
</evidence>
<dbReference type="PANTHER" id="PTHR43124:SF3">
    <property type="entry name" value="CHLORAMPHENICOL EFFLUX PUMP RV0191"/>
    <property type="match status" value="1"/>
</dbReference>
<evidence type="ECO:0000313" key="9">
    <source>
        <dbReference type="Proteomes" id="UP000614216"/>
    </source>
</evidence>
<evidence type="ECO:0000256" key="4">
    <source>
        <dbReference type="ARBA" id="ARBA00022989"/>
    </source>
</evidence>
<dbReference type="InterPro" id="IPR020846">
    <property type="entry name" value="MFS_dom"/>
</dbReference>
<dbReference type="GO" id="GO:0022857">
    <property type="term" value="F:transmembrane transporter activity"/>
    <property type="evidence" value="ECO:0007669"/>
    <property type="project" value="InterPro"/>
</dbReference>
<feature type="transmembrane region" description="Helical" evidence="6">
    <location>
        <begin position="98"/>
        <end position="119"/>
    </location>
</feature>
<feature type="transmembrane region" description="Helical" evidence="6">
    <location>
        <begin position="159"/>
        <end position="181"/>
    </location>
</feature>
<keyword evidence="4 6" id="KW-1133">Transmembrane helix</keyword>
<reference evidence="8" key="1">
    <citation type="submission" date="2021-01" db="EMBL/GenBank/DDBJ databases">
        <title>Fulvivirga kasyanovii gen. nov., sp nov., a novel member of the phylum Bacteroidetes isolated from seawater in a mussel farm.</title>
        <authorList>
            <person name="Zhao L.-H."/>
            <person name="Wang Z.-J."/>
        </authorList>
    </citation>
    <scope>NUCLEOTIDE SEQUENCE</scope>
    <source>
        <strain evidence="8">29W222</strain>
    </source>
</reference>
<dbReference type="Proteomes" id="UP000614216">
    <property type="component" value="Unassembled WGS sequence"/>
</dbReference>
<feature type="transmembrane region" description="Helical" evidence="6">
    <location>
        <begin position="214"/>
        <end position="239"/>
    </location>
</feature>
<sequence length="406" mass="44281">MTKERLLLFILAAALFTHIMDFMIMMPLGPQLMRLFDISPQQFSLLVSSYSFSAGASGFFAAFLIDRFDRKTCLTFIYIGFTLGTLACAFAPSYEVLLLTRCIAGAFGGILGALILSIVSDAIPLERRAAGIGFVMAAFSVASVLGVPFGLYLATIFSWHAPFLLLALLGVIINILILNYIPSMRQHIATESNVSIWQSVVSIIKVIFGRRNPLMGLIFTSMLMLGHFTIIPFIAPYMVGNVGFSEQQLTYIYLVGGGLTIFTSPMVGRLADKYGRLNVFTIFGILVMLPILIITHLQPVPLWEALVFTGVFFILANGRIVPSTTMVTSVIKPENRGSFMSIRSSVQQVSSGLAALIGGFIVTETPSTVTPDAKALLNYEYVGYFALVFSVVAILIARTLRVEKGA</sequence>